<evidence type="ECO:0000256" key="1">
    <source>
        <dbReference type="SAM" id="Phobius"/>
    </source>
</evidence>
<sequence>MERSVKAVSVTPDGMPIVVALMLSGVLALAIWDATRNKGEPWFKWLLPISYCVMVTSAISGVYPLMFLACLSGAMGLGLTNYWRWQKKRPGS</sequence>
<proteinExistence type="predicted"/>
<reference evidence="2 3" key="1">
    <citation type="submission" date="2024-12" db="EMBL/GenBank/DDBJ databases">
        <title>Forecasting of Potato common scab and diversities of Pathogenic streptomyces spp. in china.</title>
        <authorList>
            <person name="Handique U."/>
            <person name="Wu J."/>
        </authorList>
    </citation>
    <scope>NUCLEOTIDE SEQUENCE [LARGE SCALE GENOMIC DNA]</scope>
    <source>
        <strain evidence="2 3">ZRIMU1530</strain>
    </source>
</reference>
<dbReference type="RefSeq" id="WP_409124062.1">
    <property type="nucleotide sequence ID" value="NZ_JBJVNI010000041.1"/>
</dbReference>
<dbReference type="Proteomes" id="UP001631957">
    <property type="component" value="Unassembled WGS sequence"/>
</dbReference>
<keyword evidence="1" id="KW-0812">Transmembrane</keyword>
<keyword evidence="1" id="KW-1133">Transmembrane helix</keyword>
<comment type="caution">
    <text evidence="2">The sequence shown here is derived from an EMBL/GenBank/DDBJ whole genome shotgun (WGS) entry which is preliminary data.</text>
</comment>
<name>A0ABW9I8Z7_9ACTN</name>
<accession>A0ABW9I8Z7</accession>
<evidence type="ECO:0000313" key="3">
    <source>
        <dbReference type="Proteomes" id="UP001631957"/>
    </source>
</evidence>
<dbReference type="EMBL" id="JBJVNI010000041">
    <property type="protein sequence ID" value="MFM9615822.1"/>
    <property type="molecule type" value="Genomic_DNA"/>
</dbReference>
<evidence type="ECO:0000313" key="2">
    <source>
        <dbReference type="EMBL" id="MFM9615822.1"/>
    </source>
</evidence>
<keyword evidence="3" id="KW-1185">Reference proteome</keyword>
<gene>
    <name evidence="2" type="ORF">ACKI18_44990</name>
</gene>
<evidence type="ECO:0008006" key="4">
    <source>
        <dbReference type="Google" id="ProtNLM"/>
    </source>
</evidence>
<feature type="transmembrane region" description="Helical" evidence="1">
    <location>
        <begin position="15"/>
        <end position="35"/>
    </location>
</feature>
<keyword evidence="1" id="KW-0472">Membrane</keyword>
<organism evidence="2 3">
    <name type="scientific">Streptomyces niveiscabiei</name>
    <dbReference type="NCBI Taxonomy" id="164115"/>
    <lineage>
        <taxon>Bacteria</taxon>
        <taxon>Bacillati</taxon>
        <taxon>Actinomycetota</taxon>
        <taxon>Actinomycetes</taxon>
        <taxon>Kitasatosporales</taxon>
        <taxon>Streptomycetaceae</taxon>
        <taxon>Streptomyces</taxon>
    </lineage>
</organism>
<protein>
    <recommendedName>
        <fullName evidence="4">Integral membrane protein</fullName>
    </recommendedName>
</protein>
<feature type="transmembrane region" description="Helical" evidence="1">
    <location>
        <begin position="42"/>
        <end position="59"/>
    </location>
</feature>